<dbReference type="SUPFAM" id="SSF52833">
    <property type="entry name" value="Thioredoxin-like"/>
    <property type="match status" value="1"/>
</dbReference>
<proteinExistence type="predicted"/>
<dbReference type="PANTHER" id="PTHR32419">
    <property type="entry name" value="GLUTATHIONYL-HYDROQUINONE REDUCTASE"/>
    <property type="match status" value="1"/>
</dbReference>
<keyword evidence="3" id="KW-1185">Reference proteome</keyword>
<dbReference type="InterPro" id="IPR016639">
    <property type="entry name" value="GST_Omega/GSH"/>
</dbReference>
<dbReference type="Pfam" id="PF13410">
    <property type="entry name" value="GST_C_2"/>
    <property type="match status" value="1"/>
</dbReference>
<dbReference type="PROSITE" id="PS50405">
    <property type="entry name" value="GST_CTER"/>
    <property type="match status" value="1"/>
</dbReference>
<dbReference type="SFLD" id="SFLDG01148">
    <property type="entry name" value="Xi_(cytGST)"/>
    <property type="match status" value="1"/>
</dbReference>
<evidence type="ECO:0000313" key="2">
    <source>
        <dbReference type="EMBL" id="GLR64478.1"/>
    </source>
</evidence>
<dbReference type="Gene3D" id="1.20.1050.10">
    <property type="match status" value="1"/>
</dbReference>
<name>A0ABQ5ZYV2_9GAMM</name>
<dbReference type="EMBL" id="BSOR01000032">
    <property type="protein sequence ID" value="GLR64478.1"/>
    <property type="molecule type" value="Genomic_DNA"/>
</dbReference>
<protein>
    <submittedName>
        <fullName evidence="2">Glutathione-dependent reductase</fullName>
    </submittedName>
</protein>
<evidence type="ECO:0000259" key="1">
    <source>
        <dbReference type="PROSITE" id="PS50405"/>
    </source>
</evidence>
<dbReference type="InterPro" id="IPR036249">
    <property type="entry name" value="Thioredoxin-like_sf"/>
</dbReference>
<accession>A0ABQ5ZYV2</accession>
<dbReference type="InterPro" id="IPR047047">
    <property type="entry name" value="GST_Omega-like_C"/>
</dbReference>
<dbReference type="InterPro" id="IPR010987">
    <property type="entry name" value="Glutathione-S-Trfase_C-like"/>
</dbReference>
<dbReference type="InterPro" id="IPR004045">
    <property type="entry name" value="Glutathione_S-Trfase_N"/>
</dbReference>
<reference evidence="3" key="1">
    <citation type="journal article" date="2019" name="Int. J. Syst. Evol. Microbiol.">
        <title>The Global Catalogue of Microorganisms (GCM) 10K type strain sequencing project: providing services to taxonomists for standard genome sequencing and annotation.</title>
        <authorList>
            <consortium name="The Broad Institute Genomics Platform"/>
            <consortium name="The Broad Institute Genome Sequencing Center for Infectious Disease"/>
            <person name="Wu L."/>
            <person name="Ma J."/>
        </authorList>
    </citation>
    <scope>NUCLEOTIDE SEQUENCE [LARGE SCALE GENOMIC DNA]</scope>
    <source>
        <strain evidence="3">NBRC 100033</strain>
    </source>
</reference>
<comment type="caution">
    <text evidence="2">The sequence shown here is derived from an EMBL/GenBank/DDBJ whole genome shotgun (WGS) entry which is preliminary data.</text>
</comment>
<dbReference type="Gene3D" id="3.40.30.10">
    <property type="entry name" value="Glutaredoxin"/>
    <property type="match status" value="1"/>
</dbReference>
<dbReference type="SFLD" id="SFLDG01206">
    <property type="entry name" value="Xi.1"/>
    <property type="match status" value="1"/>
</dbReference>
<dbReference type="CDD" id="cd03190">
    <property type="entry name" value="GST_C_Omega_like"/>
    <property type="match status" value="1"/>
</dbReference>
<dbReference type="PIRSF" id="PIRSF015753">
    <property type="entry name" value="GST"/>
    <property type="match status" value="1"/>
</dbReference>
<dbReference type="InterPro" id="IPR036282">
    <property type="entry name" value="Glutathione-S-Trfase_C_sf"/>
</dbReference>
<organism evidence="2 3">
    <name type="scientific">Marinospirillum insulare</name>
    <dbReference type="NCBI Taxonomy" id="217169"/>
    <lineage>
        <taxon>Bacteria</taxon>
        <taxon>Pseudomonadati</taxon>
        <taxon>Pseudomonadota</taxon>
        <taxon>Gammaproteobacteria</taxon>
        <taxon>Oceanospirillales</taxon>
        <taxon>Oceanospirillaceae</taxon>
        <taxon>Marinospirillum</taxon>
    </lineage>
</organism>
<evidence type="ECO:0000313" key="3">
    <source>
        <dbReference type="Proteomes" id="UP001156682"/>
    </source>
</evidence>
<feature type="domain" description="GST C-terminal" evidence="1">
    <location>
        <begin position="172"/>
        <end position="296"/>
    </location>
</feature>
<dbReference type="InterPro" id="IPR040079">
    <property type="entry name" value="Glutathione_S-Trfase"/>
</dbReference>
<gene>
    <name evidence="2" type="ORF">GCM10007878_19160</name>
</gene>
<dbReference type="Pfam" id="PF13409">
    <property type="entry name" value="GST_N_2"/>
    <property type="match status" value="1"/>
</dbReference>
<sequence length="326" mass="37278">MGLLVEGQWHDKWYDTESTGGKFVRQESQFRNWITADGSAGPTGKEGFKAEHDRYHLYVSYACPWAHRTLIMRELKGLTESIGVSAVHPLMLEHGWTFDTDDLGANGDDLYQLDYAYQLYIKQQPDYTGRVTVPILWDKKTEQIVSNESADIIRMLNTAFDSLGANPVDFYPAELKQSIDEINAWVYPNINNGVYKSGFATTQEAYSEAVVELFNALDKAEQILSNQRYLTGSSITEADWRLFTTLIRFDAVYVQHFKCNIRQIDDYPNLSGYLRDLYQQPGIAGTVNLKHIKQHYCQSHPTINPYGIIPEGPELNLTKPHNRNHL</sequence>
<dbReference type="PANTHER" id="PTHR32419:SF6">
    <property type="entry name" value="GLUTATHIONE S-TRANSFERASE OMEGA-LIKE 1-RELATED"/>
    <property type="match status" value="1"/>
</dbReference>
<dbReference type="SUPFAM" id="SSF47616">
    <property type="entry name" value="GST C-terminal domain-like"/>
    <property type="match status" value="1"/>
</dbReference>
<dbReference type="Proteomes" id="UP001156682">
    <property type="component" value="Unassembled WGS sequence"/>
</dbReference>
<dbReference type="SFLD" id="SFLDS00019">
    <property type="entry name" value="Glutathione_Transferase_(cytos"/>
    <property type="match status" value="1"/>
</dbReference>
<dbReference type="RefSeq" id="WP_027851428.1">
    <property type="nucleotide sequence ID" value="NZ_BSOR01000032.1"/>
</dbReference>